<organism evidence="1 2">
    <name type="scientific">Salicibibacter kimchii</name>
    <dbReference type="NCBI Taxonomy" id="2099786"/>
    <lineage>
        <taxon>Bacteria</taxon>
        <taxon>Bacillati</taxon>
        <taxon>Bacillota</taxon>
        <taxon>Bacilli</taxon>
        <taxon>Bacillales</taxon>
        <taxon>Bacillaceae</taxon>
        <taxon>Salicibibacter</taxon>
    </lineage>
</organism>
<gene>
    <name evidence="1" type="ORF">DT065_18040</name>
</gene>
<dbReference type="EMBL" id="CP031092">
    <property type="protein sequence ID" value="AXF57683.1"/>
    <property type="molecule type" value="Genomic_DNA"/>
</dbReference>
<dbReference type="KEGG" id="rue:DT065_18040"/>
<sequence>MKLYRNTDIEKLNAIRRKEQVFLQEIYQRLSEETMRKMDELFVSWSNMDDVEERSGRMTFRKLTLGRVKPPLGVCYSKFFKRN</sequence>
<dbReference type="AlphaFoldDB" id="A0A345C3A2"/>
<name>A0A345C3A2_9BACI</name>
<proteinExistence type="predicted"/>
<evidence type="ECO:0000313" key="2">
    <source>
        <dbReference type="Proteomes" id="UP000252100"/>
    </source>
</evidence>
<protein>
    <submittedName>
        <fullName evidence="1">Uncharacterized protein</fullName>
    </submittedName>
</protein>
<reference evidence="1 2" key="1">
    <citation type="journal article" date="2018" name="J. Microbiol.">
        <title>Salicibibacter kimchii gen. nov., sp. nov., a moderately halophilic and alkalitolerant bacterium in the family Bacillaceae, isolated from kimchi.</title>
        <authorList>
            <person name="Jang J.Y."/>
            <person name="Oh Y.J."/>
            <person name="Lim S.K."/>
            <person name="Park H.K."/>
            <person name="Lee C."/>
            <person name="Kim J.Y."/>
            <person name="Lee M.A."/>
            <person name="Choi H.J."/>
        </authorList>
    </citation>
    <scope>NUCLEOTIDE SEQUENCE [LARGE SCALE GENOMIC DNA]</scope>
    <source>
        <strain evidence="1 2">NKC1-1</strain>
    </source>
</reference>
<accession>A0A345C3A2</accession>
<evidence type="ECO:0000313" key="1">
    <source>
        <dbReference type="EMBL" id="AXF57683.1"/>
    </source>
</evidence>
<keyword evidence="2" id="KW-1185">Reference proteome</keyword>
<dbReference type="Proteomes" id="UP000252100">
    <property type="component" value="Chromosome"/>
</dbReference>